<dbReference type="AlphaFoldDB" id="A0A7U2EZB8"/>
<protein>
    <submittedName>
        <fullName evidence="1">Uncharacterized protein</fullName>
    </submittedName>
</protein>
<gene>
    <name evidence="1" type="ORF">JI435_404280</name>
</gene>
<keyword evidence="2" id="KW-1185">Reference proteome</keyword>
<reference evidence="2" key="1">
    <citation type="journal article" date="2021" name="BMC Genomics">
        <title>Chromosome-level genome assembly and manually-curated proteome of model necrotroph Parastagonospora nodorum Sn15 reveals a genome-wide trove of candidate effector homologs, and redundancy of virulence-related functions within an accessory chromosome.</title>
        <authorList>
            <person name="Bertazzoni S."/>
            <person name="Jones D.A.B."/>
            <person name="Phan H.T."/>
            <person name="Tan K.-C."/>
            <person name="Hane J.K."/>
        </authorList>
    </citation>
    <scope>NUCLEOTIDE SEQUENCE [LARGE SCALE GENOMIC DNA]</scope>
    <source>
        <strain evidence="2">SN15 / ATCC MYA-4574 / FGSC 10173)</strain>
    </source>
</reference>
<sequence>MPSLATRGSIVVSWQYRENNATDTSRLLKHVHRETERRSRVHRKPQQGPVTHICRCIRRCQFLPHVAFADLFLAARATRFSFLC</sequence>
<organism evidence="1 2">
    <name type="scientific">Phaeosphaeria nodorum (strain SN15 / ATCC MYA-4574 / FGSC 10173)</name>
    <name type="common">Glume blotch fungus</name>
    <name type="synonym">Parastagonospora nodorum</name>
    <dbReference type="NCBI Taxonomy" id="321614"/>
    <lineage>
        <taxon>Eukaryota</taxon>
        <taxon>Fungi</taxon>
        <taxon>Dikarya</taxon>
        <taxon>Ascomycota</taxon>
        <taxon>Pezizomycotina</taxon>
        <taxon>Dothideomycetes</taxon>
        <taxon>Pleosporomycetidae</taxon>
        <taxon>Pleosporales</taxon>
        <taxon>Pleosporineae</taxon>
        <taxon>Phaeosphaeriaceae</taxon>
        <taxon>Parastagonospora</taxon>
    </lineage>
</organism>
<name>A0A7U2EZB8_PHANO</name>
<accession>A0A7U2EZB8</accession>
<evidence type="ECO:0000313" key="2">
    <source>
        <dbReference type="Proteomes" id="UP000663193"/>
    </source>
</evidence>
<proteinExistence type="predicted"/>
<evidence type="ECO:0000313" key="1">
    <source>
        <dbReference type="EMBL" id="QRC93679.1"/>
    </source>
</evidence>
<dbReference type="Proteomes" id="UP000663193">
    <property type="component" value="Chromosome 3"/>
</dbReference>
<dbReference type="VEuPathDB" id="FungiDB:JI435_404280"/>
<dbReference type="EMBL" id="CP069025">
    <property type="protein sequence ID" value="QRC93679.1"/>
    <property type="molecule type" value="Genomic_DNA"/>
</dbReference>